<reference evidence="2" key="1">
    <citation type="submission" date="2019-12" db="EMBL/GenBank/DDBJ databases">
        <title>High-Quality draft genome sequences of three cyanobacteria isolated from the limestone walls of the Old Cathedral of Coimbra.</title>
        <authorList>
            <person name="Tiago I."/>
            <person name="Soares F."/>
            <person name="Portugal A."/>
        </authorList>
    </citation>
    <scope>NUCLEOTIDE SEQUENCE</scope>
    <source>
        <strain evidence="2">A</strain>
    </source>
</reference>
<keyword evidence="3" id="KW-1185">Reference proteome</keyword>
<protein>
    <submittedName>
        <fullName evidence="2">Uncharacterized protein</fullName>
    </submittedName>
</protein>
<name>A0A8J8CNB8_9CYAN</name>
<organism evidence="2 3">
    <name type="scientific">Myxacorys almedinensis A</name>
    <dbReference type="NCBI Taxonomy" id="2690445"/>
    <lineage>
        <taxon>Bacteria</taxon>
        <taxon>Bacillati</taxon>
        <taxon>Cyanobacteriota</taxon>
        <taxon>Cyanophyceae</taxon>
        <taxon>Leptolyngbyales</taxon>
        <taxon>Leptolyngbyaceae</taxon>
        <taxon>Myxacorys</taxon>
        <taxon>Myxacorys almedinensis</taxon>
    </lineage>
</organism>
<keyword evidence="1" id="KW-0472">Membrane</keyword>
<dbReference type="EMBL" id="WVIE01000014">
    <property type="protein sequence ID" value="NDJ18257.1"/>
    <property type="molecule type" value="Genomic_DNA"/>
</dbReference>
<dbReference type="RefSeq" id="WP_162423778.1">
    <property type="nucleotide sequence ID" value="NZ_WVIE01000014.1"/>
</dbReference>
<sequence length="110" mass="12470">MVAIVVVINLLIALFGFWLACKVWRLRRTLSQAADAIALAERNTHHVLGNAPTAILRGQLGTQELRQTYQQLQPKVRQAQQALALLSLSQTILSRRFLLRRIKKSTATRR</sequence>
<evidence type="ECO:0000256" key="1">
    <source>
        <dbReference type="SAM" id="Phobius"/>
    </source>
</evidence>
<comment type="caution">
    <text evidence="2">The sequence shown here is derived from an EMBL/GenBank/DDBJ whole genome shotgun (WGS) entry which is preliminary data.</text>
</comment>
<proteinExistence type="predicted"/>
<keyword evidence="1" id="KW-1133">Transmembrane helix</keyword>
<evidence type="ECO:0000313" key="2">
    <source>
        <dbReference type="EMBL" id="NDJ18257.1"/>
    </source>
</evidence>
<gene>
    <name evidence="2" type="ORF">GS601_13305</name>
</gene>
<keyword evidence="1" id="KW-0812">Transmembrane</keyword>
<dbReference type="AlphaFoldDB" id="A0A8J8CNB8"/>
<evidence type="ECO:0000313" key="3">
    <source>
        <dbReference type="Proteomes" id="UP000646053"/>
    </source>
</evidence>
<feature type="transmembrane region" description="Helical" evidence="1">
    <location>
        <begin position="6"/>
        <end position="24"/>
    </location>
</feature>
<dbReference type="Proteomes" id="UP000646053">
    <property type="component" value="Unassembled WGS sequence"/>
</dbReference>
<accession>A0A8J8CNB8</accession>